<dbReference type="PANTHER" id="PTHR32338">
    <property type="entry name" value="N-ACETYL-GAMMA-GLUTAMYL-PHOSPHATE REDUCTASE, CHLOROPLASTIC-RELATED-RELATED"/>
    <property type="match status" value="1"/>
</dbReference>
<protein>
    <recommendedName>
        <fullName evidence="5">N-acetyl-gamma-glutamyl-phosphate reductase</fullName>
        <shortName evidence="5">AGPR</shortName>
        <ecNumber evidence="5">1.2.1.38</ecNumber>
    </recommendedName>
    <alternativeName>
        <fullName evidence="5">N-acetyl-glutamate semialdehyde dehydrogenase</fullName>
        <shortName evidence="5">NAGSA dehydrogenase</shortName>
    </alternativeName>
</protein>
<accession>A0A8J3IK07</accession>
<keyword evidence="8" id="KW-1185">Reference proteome</keyword>
<dbReference type="PANTHER" id="PTHR32338:SF10">
    <property type="entry name" value="N-ACETYL-GAMMA-GLUTAMYL-PHOSPHATE REDUCTASE, CHLOROPLASTIC-RELATED"/>
    <property type="match status" value="1"/>
</dbReference>
<comment type="subcellular location">
    <subcellularLocation>
        <location evidence="5">Cytoplasm</location>
    </subcellularLocation>
</comment>
<dbReference type="GO" id="GO:0070401">
    <property type="term" value="F:NADP+ binding"/>
    <property type="evidence" value="ECO:0007669"/>
    <property type="project" value="InterPro"/>
</dbReference>
<evidence type="ECO:0000256" key="5">
    <source>
        <dbReference type="HAMAP-Rule" id="MF_00150"/>
    </source>
</evidence>
<dbReference type="EMBL" id="BNJK01000001">
    <property type="protein sequence ID" value="GHO90996.1"/>
    <property type="molecule type" value="Genomic_DNA"/>
</dbReference>
<keyword evidence="1 5" id="KW-0055">Arginine biosynthesis</keyword>
<dbReference type="InterPro" id="IPR000706">
    <property type="entry name" value="AGPR_type-1"/>
</dbReference>
<comment type="similarity">
    <text evidence="5">Belongs to the NAGSA dehydrogenase family. Type 1 subfamily.</text>
</comment>
<comment type="caution">
    <text evidence="7">The sequence shown here is derived from an EMBL/GenBank/DDBJ whole genome shotgun (WGS) entry which is preliminary data.</text>
</comment>
<evidence type="ECO:0000259" key="6">
    <source>
        <dbReference type="SMART" id="SM00859"/>
    </source>
</evidence>
<evidence type="ECO:0000313" key="8">
    <source>
        <dbReference type="Proteomes" id="UP000597444"/>
    </source>
</evidence>
<dbReference type="GO" id="GO:0006526">
    <property type="term" value="P:L-arginine biosynthetic process"/>
    <property type="evidence" value="ECO:0007669"/>
    <property type="project" value="UniProtKB-UniRule"/>
</dbReference>
<dbReference type="HAMAP" id="MF_00150">
    <property type="entry name" value="ArgC_type1"/>
    <property type="match status" value="1"/>
</dbReference>
<dbReference type="GO" id="GO:0003942">
    <property type="term" value="F:N-acetyl-gamma-glutamyl-phosphate reductase activity"/>
    <property type="evidence" value="ECO:0007669"/>
    <property type="project" value="UniProtKB-UniRule"/>
</dbReference>
<comment type="pathway">
    <text evidence="5">Amino-acid biosynthesis; L-arginine biosynthesis; N(2)-acetyl-L-ornithine from L-glutamate: step 3/4.</text>
</comment>
<feature type="active site" evidence="5">
    <location>
        <position position="157"/>
    </location>
</feature>
<keyword evidence="5" id="KW-0963">Cytoplasm</keyword>
<dbReference type="SUPFAM" id="SSF51735">
    <property type="entry name" value="NAD(P)-binding Rossmann-fold domains"/>
    <property type="match status" value="1"/>
</dbReference>
<dbReference type="EC" id="1.2.1.38" evidence="5"/>
<evidence type="ECO:0000256" key="1">
    <source>
        <dbReference type="ARBA" id="ARBA00022571"/>
    </source>
</evidence>
<dbReference type="UniPathway" id="UPA00068">
    <property type="reaction ID" value="UER00108"/>
</dbReference>
<dbReference type="InterPro" id="IPR058924">
    <property type="entry name" value="AGPR_dimerisation_dom"/>
</dbReference>
<dbReference type="CDD" id="cd17895">
    <property type="entry name" value="AGPR_1_N"/>
    <property type="match status" value="1"/>
</dbReference>
<keyword evidence="4 5" id="KW-0560">Oxidoreductase</keyword>
<comment type="function">
    <text evidence="5">Catalyzes the NADPH-dependent reduction of N-acetyl-5-glutamyl phosphate to yield N-acetyl-L-glutamate 5-semialdehyde.</text>
</comment>
<dbReference type="Pfam" id="PF01118">
    <property type="entry name" value="Semialdhyde_dh"/>
    <property type="match status" value="1"/>
</dbReference>
<keyword evidence="2 5" id="KW-0028">Amino-acid biosynthesis</keyword>
<evidence type="ECO:0000256" key="4">
    <source>
        <dbReference type="ARBA" id="ARBA00023002"/>
    </source>
</evidence>
<keyword evidence="3 5" id="KW-0521">NADP</keyword>
<dbReference type="InterPro" id="IPR050085">
    <property type="entry name" value="AGPR"/>
</dbReference>
<dbReference type="Gene3D" id="3.40.50.720">
    <property type="entry name" value="NAD(P)-binding Rossmann-like Domain"/>
    <property type="match status" value="1"/>
</dbReference>
<evidence type="ECO:0000256" key="2">
    <source>
        <dbReference type="ARBA" id="ARBA00022605"/>
    </source>
</evidence>
<dbReference type="GO" id="GO:0051287">
    <property type="term" value="F:NAD binding"/>
    <property type="evidence" value="ECO:0007669"/>
    <property type="project" value="InterPro"/>
</dbReference>
<gene>
    <name evidence="7" type="primary">argC_1</name>
    <name evidence="5" type="synonym">argC</name>
    <name evidence="7" type="ORF">KSF_010440</name>
</gene>
<proteinExistence type="inferred from homology"/>
<dbReference type="AlphaFoldDB" id="A0A8J3IK07"/>
<evidence type="ECO:0000313" key="7">
    <source>
        <dbReference type="EMBL" id="GHO90996.1"/>
    </source>
</evidence>
<sequence length="362" mass="39388">MIRVSIIGVTSYTGLELLRMLALHPEFVVTSVTARSAVGKRLDEVFPQLAAVGYPGRQDRPAVDPALIVTEEPEQSDLAFVCLPHAAAAESVLKLLERGVKVVDLSADFRLRDVHVYEEWYKHTHPAPALLETAVYGLCERYRERLHDTSLVANPGCHVTAAVLGLIPAFANNLIEPDVIVDSKTGISGAGRSLALQNHFAEANEGADAYGLSGHRHMPEIKQELEAAASDAGYPIPNGLRITFVPHRIPMTRGILSTSYTNLRINADGRAPTTDEVRAIYKQYYAGEPFVHVANQPPQTKWTYASNHCFVYPIVDTRTNRLIVVSCLDNLVKGAAGQAIQCANLVYGFPETMGIAGVGVNP</sequence>
<name>A0A8J3IK07_9CHLR</name>
<evidence type="ECO:0000256" key="3">
    <source>
        <dbReference type="ARBA" id="ARBA00022857"/>
    </source>
</evidence>
<dbReference type="NCBIfam" id="TIGR01850">
    <property type="entry name" value="argC"/>
    <property type="match status" value="1"/>
</dbReference>
<dbReference type="SUPFAM" id="SSF55347">
    <property type="entry name" value="Glyceraldehyde-3-phosphate dehydrogenase-like, C-terminal domain"/>
    <property type="match status" value="1"/>
</dbReference>
<dbReference type="Pfam" id="PF22698">
    <property type="entry name" value="Semialdhyde_dhC_1"/>
    <property type="match status" value="1"/>
</dbReference>
<organism evidence="7 8">
    <name type="scientific">Reticulibacter mediterranei</name>
    <dbReference type="NCBI Taxonomy" id="2778369"/>
    <lineage>
        <taxon>Bacteria</taxon>
        <taxon>Bacillati</taxon>
        <taxon>Chloroflexota</taxon>
        <taxon>Ktedonobacteria</taxon>
        <taxon>Ktedonobacterales</taxon>
        <taxon>Reticulibacteraceae</taxon>
        <taxon>Reticulibacter</taxon>
    </lineage>
</organism>
<dbReference type="InterPro" id="IPR000534">
    <property type="entry name" value="Semialdehyde_DH_NAD-bd"/>
</dbReference>
<dbReference type="InterPro" id="IPR036291">
    <property type="entry name" value="NAD(P)-bd_dom_sf"/>
</dbReference>
<feature type="domain" description="Semialdehyde dehydrogenase NAD-binding" evidence="6">
    <location>
        <begin position="3"/>
        <end position="149"/>
    </location>
</feature>
<dbReference type="GO" id="GO:0005737">
    <property type="term" value="C:cytoplasm"/>
    <property type="evidence" value="ECO:0007669"/>
    <property type="project" value="UniProtKB-SubCell"/>
</dbReference>
<dbReference type="Proteomes" id="UP000597444">
    <property type="component" value="Unassembled WGS sequence"/>
</dbReference>
<dbReference type="CDD" id="cd23934">
    <property type="entry name" value="AGPR_1_C"/>
    <property type="match status" value="1"/>
</dbReference>
<dbReference type="SMART" id="SM00859">
    <property type="entry name" value="Semialdhyde_dh"/>
    <property type="match status" value="1"/>
</dbReference>
<dbReference type="Gene3D" id="3.30.360.10">
    <property type="entry name" value="Dihydrodipicolinate Reductase, domain 2"/>
    <property type="match status" value="1"/>
</dbReference>
<reference evidence="7" key="1">
    <citation type="submission" date="2020-10" db="EMBL/GenBank/DDBJ databases">
        <title>Taxonomic study of unclassified bacteria belonging to the class Ktedonobacteria.</title>
        <authorList>
            <person name="Yabe S."/>
            <person name="Wang C.M."/>
            <person name="Zheng Y."/>
            <person name="Sakai Y."/>
            <person name="Cavaletti L."/>
            <person name="Monciardini P."/>
            <person name="Donadio S."/>
        </authorList>
    </citation>
    <scope>NUCLEOTIDE SEQUENCE</scope>
    <source>
        <strain evidence="7">ID150040</strain>
    </source>
</reference>
<comment type="catalytic activity">
    <reaction evidence="5">
        <text>N-acetyl-L-glutamate 5-semialdehyde + phosphate + NADP(+) = N-acetyl-L-glutamyl 5-phosphate + NADPH + H(+)</text>
        <dbReference type="Rhea" id="RHEA:21588"/>
        <dbReference type="ChEBI" id="CHEBI:15378"/>
        <dbReference type="ChEBI" id="CHEBI:29123"/>
        <dbReference type="ChEBI" id="CHEBI:43474"/>
        <dbReference type="ChEBI" id="CHEBI:57783"/>
        <dbReference type="ChEBI" id="CHEBI:57936"/>
        <dbReference type="ChEBI" id="CHEBI:58349"/>
        <dbReference type="EC" id="1.2.1.38"/>
    </reaction>
</comment>